<evidence type="ECO:0000256" key="3">
    <source>
        <dbReference type="ARBA" id="ARBA00022692"/>
    </source>
</evidence>
<feature type="transmembrane region" description="Helical" evidence="7">
    <location>
        <begin position="63"/>
        <end position="86"/>
    </location>
</feature>
<feature type="transmembrane region" description="Helical" evidence="7">
    <location>
        <begin position="185"/>
        <end position="205"/>
    </location>
</feature>
<evidence type="ECO:0000313" key="9">
    <source>
        <dbReference type="Proteomes" id="UP000199413"/>
    </source>
</evidence>
<protein>
    <submittedName>
        <fullName evidence="8">Predicted arabinose efflux permease, MFS family</fullName>
    </submittedName>
</protein>
<dbReference type="PANTHER" id="PTHR23513:SF6">
    <property type="entry name" value="MAJOR FACILITATOR SUPERFAMILY ASSOCIATED DOMAIN-CONTAINING PROTEIN"/>
    <property type="match status" value="1"/>
</dbReference>
<name>A0A1C6S177_9ACTN</name>
<dbReference type="RefSeq" id="WP_091340930.1">
    <property type="nucleotide sequence ID" value="NZ_FMHV01000002.1"/>
</dbReference>
<evidence type="ECO:0000256" key="2">
    <source>
        <dbReference type="ARBA" id="ARBA00022475"/>
    </source>
</evidence>
<accession>A0A1C6S177</accession>
<dbReference type="Gene3D" id="1.20.1250.20">
    <property type="entry name" value="MFS general substrate transporter like domains"/>
    <property type="match status" value="1"/>
</dbReference>
<feature type="transmembrane region" description="Helical" evidence="7">
    <location>
        <begin position="296"/>
        <end position="316"/>
    </location>
</feature>
<evidence type="ECO:0000256" key="4">
    <source>
        <dbReference type="ARBA" id="ARBA00022989"/>
    </source>
</evidence>
<dbReference type="Proteomes" id="UP000199413">
    <property type="component" value="Unassembled WGS sequence"/>
</dbReference>
<organism evidence="8 9">
    <name type="scientific">Micromonospora rhizosphaerae</name>
    <dbReference type="NCBI Taxonomy" id="568872"/>
    <lineage>
        <taxon>Bacteria</taxon>
        <taxon>Bacillati</taxon>
        <taxon>Actinomycetota</taxon>
        <taxon>Actinomycetes</taxon>
        <taxon>Micromonosporales</taxon>
        <taxon>Micromonosporaceae</taxon>
        <taxon>Micromonospora</taxon>
    </lineage>
</organism>
<feature type="transmembrane region" description="Helical" evidence="7">
    <location>
        <begin position="234"/>
        <end position="259"/>
    </location>
</feature>
<evidence type="ECO:0000256" key="7">
    <source>
        <dbReference type="SAM" id="Phobius"/>
    </source>
</evidence>
<sequence length="444" mass="45993">MPPETVPLRFPRSSPYWPVVSHPLLRRVLPGLAVSALGDGMALIAVTWLALQLAPPGQRGTWTAVAVAAYTLPSAAGTMIFGRFLIGRSGAQLAGWDAILRAAALAAIPAAHLFGALSIGLYVALLAAASLLRSWGSAGRFTLVTELLPQRHHLPANAMLAIIGDAATIIGPPLAGILISWAGPVWVIAIDAVTFAVLALTYRLAVPAVKRTDPTETVTPSTAGFGIIRHNRSLLGLLALTFGFFFLFGPFYVAMPVLVTEDLHASATTLGLYYTAFGAGSLLGGLATGYLHRWPLWPTTIGIVVGFGVAMLPLGLDTPVGLSLPAFALAGLIWAPYMSTSMALFQRSTTTTKLPQALAANSAVTVLAVPLGTMLGGPLTTGIGARQTLLLCAAATIALGVVAAGLTILSRQPLAIGGDPSLASPAKDRQHHPDVPTDSGAVRR</sequence>
<dbReference type="CDD" id="cd06173">
    <property type="entry name" value="MFS_MefA_like"/>
    <property type="match status" value="1"/>
</dbReference>
<reference evidence="9" key="1">
    <citation type="submission" date="2016-06" db="EMBL/GenBank/DDBJ databases">
        <authorList>
            <person name="Varghese N."/>
            <person name="Submissions Spin"/>
        </authorList>
    </citation>
    <scope>NUCLEOTIDE SEQUENCE [LARGE SCALE GENOMIC DNA]</scope>
    <source>
        <strain evidence="9">DSM 45431</strain>
    </source>
</reference>
<dbReference type="Pfam" id="PF07690">
    <property type="entry name" value="MFS_1"/>
    <property type="match status" value="1"/>
</dbReference>
<keyword evidence="9" id="KW-1185">Reference proteome</keyword>
<feature type="transmembrane region" description="Helical" evidence="7">
    <location>
        <begin position="388"/>
        <end position="409"/>
    </location>
</feature>
<evidence type="ECO:0000256" key="6">
    <source>
        <dbReference type="SAM" id="MobiDB-lite"/>
    </source>
</evidence>
<dbReference type="OrthoDB" id="3661340at2"/>
<keyword evidence="2" id="KW-1003">Cell membrane</keyword>
<dbReference type="GO" id="GO:0022857">
    <property type="term" value="F:transmembrane transporter activity"/>
    <property type="evidence" value="ECO:0007669"/>
    <property type="project" value="InterPro"/>
</dbReference>
<dbReference type="EMBL" id="FMHV01000002">
    <property type="protein sequence ID" value="SCL23208.1"/>
    <property type="molecule type" value="Genomic_DNA"/>
</dbReference>
<keyword evidence="5 7" id="KW-0472">Membrane</keyword>
<feature type="region of interest" description="Disordered" evidence="6">
    <location>
        <begin position="420"/>
        <end position="444"/>
    </location>
</feature>
<feature type="compositionally biased region" description="Basic and acidic residues" evidence="6">
    <location>
        <begin position="426"/>
        <end position="435"/>
    </location>
</feature>
<dbReference type="SUPFAM" id="SSF103473">
    <property type="entry name" value="MFS general substrate transporter"/>
    <property type="match status" value="1"/>
</dbReference>
<dbReference type="InterPro" id="IPR011701">
    <property type="entry name" value="MFS"/>
</dbReference>
<feature type="transmembrane region" description="Helical" evidence="7">
    <location>
        <begin position="271"/>
        <end position="291"/>
    </location>
</feature>
<keyword evidence="3 7" id="KW-0812">Transmembrane</keyword>
<dbReference type="InterPro" id="IPR036259">
    <property type="entry name" value="MFS_trans_sf"/>
</dbReference>
<evidence type="ECO:0000313" key="8">
    <source>
        <dbReference type="EMBL" id="SCL23208.1"/>
    </source>
</evidence>
<dbReference type="PANTHER" id="PTHR23513">
    <property type="entry name" value="INTEGRAL MEMBRANE EFFLUX PROTEIN-RELATED"/>
    <property type="match status" value="1"/>
</dbReference>
<feature type="transmembrane region" description="Helical" evidence="7">
    <location>
        <begin position="357"/>
        <end position="376"/>
    </location>
</feature>
<dbReference type="AlphaFoldDB" id="A0A1C6S177"/>
<proteinExistence type="predicted"/>
<dbReference type="GO" id="GO:0005886">
    <property type="term" value="C:plasma membrane"/>
    <property type="evidence" value="ECO:0007669"/>
    <property type="project" value="UniProtKB-SubCell"/>
</dbReference>
<evidence type="ECO:0000256" key="1">
    <source>
        <dbReference type="ARBA" id="ARBA00004651"/>
    </source>
</evidence>
<keyword evidence="4 7" id="KW-1133">Transmembrane helix</keyword>
<evidence type="ECO:0000256" key="5">
    <source>
        <dbReference type="ARBA" id="ARBA00023136"/>
    </source>
</evidence>
<feature type="transmembrane region" description="Helical" evidence="7">
    <location>
        <begin position="28"/>
        <end position="51"/>
    </location>
</feature>
<dbReference type="STRING" id="568872.GA0070624_2693"/>
<gene>
    <name evidence="8" type="ORF">GA0070624_2693</name>
</gene>
<feature type="transmembrane region" description="Helical" evidence="7">
    <location>
        <begin position="106"/>
        <end position="132"/>
    </location>
</feature>
<feature type="transmembrane region" description="Helical" evidence="7">
    <location>
        <begin position="322"/>
        <end position="345"/>
    </location>
</feature>
<comment type="subcellular location">
    <subcellularLocation>
        <location evidence="1">Cell membrane</location>
        <topology evidence="1">Multi-pass membrane protein</topology>
    </subcellularLocation>
</comment>
<feature type="transmembrane region" description="Helical" evidence="7">
    <location>
        <begin position="158"/>
        <end position="179"/>
    </location>
</feature>